<proteinExistence type="predicted"/>
<gene>
    <name evidence="2" type="ORF">GS601_13630</name>
</gene>
<evidence type="ECO:0000256" key="1">
    <source>
        <dbReference type="SAM" id="Phobius"/>
    </source>
</evidence>
<feature type="transmembrane region" description="Helical" evidence="1">
    <location>
        <begin position="271"/>
        <end position="292"/>
    </location>
</feature>
<feature type="transmembrane region" description="Helical" evidence="1">
    <location>
        <begin position="48"/>
        <end position="72"/>
    </location>
</feature>
<accession>A0A8J8CM29</accession>
<keyword evidence="1" id="KW-0812">Transmembrane</keyword>
<comment type="caution">
    <text evidence="2">The sequence shown here is derived from an EMBL/GenBank/DDBJ whole genome shotgun (WGS) entry which is preliminary data.</text>
</comment>
<feature type="transmembrane region" description="Helical" evidence="1">
    <location>
        <begin position="84"/>
        <end position="107"/>
    </location>
</feature>
<keyword evidence="1" id="KW-1133">Transmembrane helix</keyword>
<reference evidence="2" key="1">
    <citation type="submission" date="2019-12" db="EMBL/GenBank/DDBJ databases">
        <title>High-Quality draft genome sequences of three cyanobacteria isolated from the limestone walls of the Old Cathedral of Coimbra.</title>
        <authorList>
            <person name="Tiago I."/>
            <person name="Soares F."/>
            <person name="Portugal A."/>
        </authorList>
    </citation>
    <scope>NUCLEOTIDE SEQUENCE</scope>
    <source>
        <strain evidence="2">A</strain>
    </source>
</reference>
<evidence type="ECO:0000313" key="2">
    <source>
        <dbReference type="EMBL" id="NDJ18320.1"/>
    </source>
</evidence>
<dbReference type="AlphaFoldDB" id="A0A8J8CM29"/>
<organism evidence="2 3">
    <name type="scientific">Myxacorys almedinensis A</name>
    <dbReference type="NCBI Taxonomy" id="2690445"/>
    <lineage>
        <taxon>Bacteria</taxon>
        <taxon>Bacillati</taxon>
        <taxon>Cyanobacteriota</taxon>
        <taxon>Cyanophyceae</taxon>
        <taxon>Leptolyngbyales</taxon>
        <taxon>Leptolyngbyaceae</taxon>
        <taxon>Myxacorys</taxon>
        <taxon>Myxacorys almedinensis</taxon>
    </lineage>
</organism>
<dbReference type="EMBL" id="WVIE01000015">
    <property type="protein sequence ID" value="NDJ18320.1"/>
    <property type="molecule type" value="Genomic_DNA"/>
</dbReference>
<dbReference type="RefSeq" id="WP_162423849.1">
    <property type="nucleotide sequence ID" value="NZ_WVIE01000015.1"/>
</dbReference>
<feature type="transmembrane region" description="Helical" evidence="1">
    <location>
        <begin position="12"/>
        <end position="36"/>
    </location>
</feature>
<keyword evidence="3" id="KW-1185">Reference proteome</keyword>
<dbReference type="Proteomes" id="UP000646053">
    <property type="component" value="Unassembled WGS sequence"/>
</dbReference>
<evidence type="ECO:0000313" key="3">
    <source>
        <dbReference type="Proteomes" id="UP000646053"/>
    </source>
</evidence>
<keyword evidence="1" id="KW-0472">Membrane</keyword>
<protein>
    <submittedName>
        <fullName evidence="2">Uncharacterized protein</fullName>
    </submittedName>
</protein>
<feature type="transmembrane region" description="Helical" evidence="1">
    <location>
        <begin position="119"/>
        <end position="138"/>
    </location>
</feature>
<sequence>MSSSLGKSASKSASVQTIVFAEIIWAVLALLFFLLFSVSDPGKDRESWYLLGTAVFEIVAFLSAAVLCLRNWLSPQIVSGRKVWLGIGLGMLFYALGTILFTVWEVVFHQEPDVSPGDFFYILAYICLGWGMVMAFASRRLNLELWQWMIVSGIAAVNIALVTWITIAGNAQTVPQVDLFGIAPAAAQPAPIKVPQKPGVASPQPSVQASPKLRVIPTPQLQVSPEPSPASLVTPPIATPAATAAAAQPPAPEWVNAIEAVLSPLKAFVNYFYVIADVFIIIVATTLLLAFWGGRFSQSWRMIAAAAFSLYIADMWLKYATSPLFPGYPNYQSGGLLELFWIFSGVLFGIGAVLEYDLSRSRRAGGRRRA</sequence>
<feature type="transmembrane region" description="Helical" evidence="1">
    <location>
        <begin position="339"/>
        <end position="358"/>
    </location>
</feature>
<feature type="transmembrane region" description="Helical" evidence="1">
    <location>
        <begin position="299"/>
        <end position="319"/>
    </location>
</feature>
<name>A0A8J8CM29_9CYAN</name>
<feature type="transmembrane region" description="Helical" evidence="1">
    <location>
        <begin position="145"/>
        <end position="167"/>
    </location>
</feature>